<dbReference type="EMBL" id="CP137573">
    <property type="protein sequence ID" value="WOX23697.1"/>
    <property type="molecule type" value="Genomic_DNA"/>
</dbReference>
<keyword evidence="4" id="KW-1185">Reference proteome</keyword>
<name>A0ABZ0LW26_9ACTN</name>
<dbReference type="InterPro" id="IPR000772">
    <property type="entry name" value="Ricin_B_lectin"/>
</dbReference>
<feature type="chain" id="PRO_5045269680" evidence="1">
    <location>
        <begin position="44"/>
        <end position="189"/>
    </location>
</feature>
<sequence length="189" mass="19981">MFKNLSFTRKSGPAARVRTAALGAAAMVLAGTSLFTSAGSASAGEHPGWNYKNQASGLCLDASGGGTSNGTAVIQWECNYAAANQKWSIDEDRFGRPTLRLALTNKCLDISGESTSPGAGLILWECNSGWNQVWLPENSDDCPGSFSGSGTFFVNPYTGHAVDDSSGGRWGAQMTVYPSWHGSNQKWCV</sequence>
<gene>
    <name evidence="3" type="ORF">R2D22_20840</name>
</gene>
<feature type="signal peptide" evidence="1">
    <location>
        <begin position="1"/>
        <end position="43"/>
    </location>
</feature>
<dbReference type="InterPro" id="IPR035992">
    <property type="entry name" value="Ricin_B-like_lectins"/>
</dbReference>
<dbReference type="Proteomes" id="UP001301731">
    <property type="component" value="Chromosome"/>
</dbReference>
<dbReference type="Gene3D" id="2.80.10.50">
    <property type="match status" value="1"/>
</dbReference>
<dbReference type="CDD" id="cd00161">
    <property type="entry name" value="beta-trefoil_Ricin-like"/>
    <property type="match status" value="1"/>
</dbReference>
<reference evidence="3 4" key="1">
    <citation type="submission" date="2023-10" db="EMBL/GenBank/DDBJ databases">
        <title>The genome sequence of Streptomyces sp. HUAS YS2.</title>
        <authorList>
            <person name="Mo P."/>
        </authorList>
    </citation>
    <scope>NUCLEOTIDE SEQUENCE [LARGE SCALE GENOMIC DNA]</scope>
    <source>
        <strain evidence="3 4">HUAS YS2</strain>
    </source>
</reference>
<organism evidence="3 4">
    <name type="scientific">Streptomyces solicathayae</name>
    <dbReference type="NCBI Taxonomy" id="3081768"/>
    <lineage>
        <taxon>Bacteria</taxon>
        <taxon>Bacillati</taxon>
        <taxon>Actinomycetota</taxon>
        <taxon>Actinomycetes</taxon>
        <taxon>Kitasatosporales</taxon>
        <taxon>Streptomycetaceae</taxon>
        <taxon>Streptomyces</taxon>
    </lineage>
</organism>
<dbReference type="SUPFAM" id="SSF50370">
    <property type="entry name" value="Ricin B-like lectins"/>
    <property type="match status" value="1"/>
</dbReference>
<dbReference type="SMART" id="SM00458">
    <property type="entry name" value="RICIN"/>
    <property type="match status" value="1"/>
</dbReference>
<dbReference type="RefSeq" id="WP_318105804.1">
    <property type="nucleotide sequence ID" value="NZ_CP137573.1"/>
</dbReference>
<protein>
    <submittedName>
        <fullName evidence="3">RICIN domain-containing protein</fullName>
    </submittedName>
</protein>
<evidence type="ECO:0000256" key="1">
    <source>
        <dbReference type="SAM" id="SignalP"/>
    </source>
</evidence>
<keyword evidence="1" id="KW-0732">Signal</keyword>
<evidence type="ECO:0000313" key="3">
    <source>
        <dbReference type="EMBL" id="WOX23697.1"/>
    </source>
</evidence>
<proteinExistence type="predicted"/>
<feature type="domain" description="Ricin B lectin" evidence="2">
    <location>
        <begin position="49"/>
        <end position="187"/>
    </location>
</feature>
<accession>A0ABZ0LW26</accession>
<dbReference type="Pfam" id="PF14200">
    <property type="entry name" value="RicinB_lectin_2"/>
    <property type="match status" value="1"/>
</dbReference>
<evidence type="ECO:0000259" key="2">
    <source>
        <dbReference type="SMART" id="SM00458"/>
    </source>
</evidence>
<dbReference type="PROSITE" id="PS50231">
    <property type="entry name" value="RICIN_B_LECTIN"/>
    <property type="match status" value="1"/>
</dbReference>
<evidence type="ECO:0000313" key="4">
    <source>
        <dbReference type="Proteomes" id="UP001301731"/>
    </source>
</evidence>